<sequence>MVIEKEIGGLLTNFRSVATLEREGHSLGGYSGFMFLSCAVDPFEQTFSNLENSNADGNKAEVEEYEVVQEELYLQENLTDREIVRIEVHKLWEGPEKKDLLTDENISPPPQAL</sequence>
<dbReference type="AlphaFoldDB" id="A0A8B6GGM2"/>
<evidence type="ECO:0000313" key="2">
    <source>
        <dbReference type="Proteomes" id="UP000596742"/>
    </source>
</evidence>
<proteinExistence type="predicted"/>
<keyword evidence="2" id="KW-1185">Reference proteome</keyword>
<organism evidence="1 2">
    <name type="scientific">Mytilus galloprovincialis</name>
    <name type="common">Mediterranean mussel</name>
    <dbReference type="NCBI Taxonomy" id="29158"/>
    <lineage>
        <taxon>Eukaryota</taxon>
        <taxon>Metazoa</taxon>
        <taxon>Spiralia</taxon>
        <taxon>Lophotrochozoa</taxon>
        <taxon>Mollusca</taxon>
        <taxon>Bivalvia</taxon>
        <taxon>Autobranchia</taxon>
        <taxon>Pteriomorphia</taxon>
        <taxon>Mytilida</taxon>
        <taxon>Mytiloidea</taxon>
        <taxon>Mytilidae</taxon>
        <taxon>Mytilinae</taxon>
        <taxon>Mytilus</taxon>
    </lineage>
</organism>
<reference evidence="1" key="1">
    <citation type="submission" date="2018-11" db="EMBL/GenBank/DDBJ databases">
        <authorList>
            <person name="Alioto T."/>
            <person name="Alioto T."/>
        </authorList>
    </citation>
    <scope>NUCLEOTIDE SEQUENCE</scope>
</reference>
<dbReference type="Proteomes" id="UP000596742">
    <property type="component" value="Unassembled WGS sequence"/>
</dbReference>
<protein>
    <submittedName>
        <fullName evidence="1">Uncharacterized protein</fullName>
    </submittedName>
</protein>
<name>A0A8B6GGM2_MYTGA</name>
<evidence type="ECO:0000313" key="1">
    <source>
        <dbReference type="EMBL" id="VDI63620.1"/>
    </source>
</evidence>
<dbReference type="EMBL" id="UYJE01008407">
    <property type="protein sequence ID" value="VDI63620.1"/>
    <property type="molecule type" value="Genomic_DNA"/>
</dbReference>
<comment type="caution">
    <text evidence="1">The sequence shown here is derived from an EMBL/GenBank/DDBJ whole genome shotgun (WGS) entry which is preliminary data.</text>
</comment>
<gene>
    <name evidence="1" type="ORF">MGAL_10B010672</name>
</gene>
<accession>A0A8B6GGM2</accession>